<name>L1NF12_9PORP</name>
<gene>
    <name evidence="1" type="ORF">HMPREF9134_00847</name>
</gene>
<organism evidence="1 2">
    <name type="scientific">Porphyromonas catoniae F0037</name>
    <dbReference type="NCBI Taxonomy" id="1127696"/>
    <lineage>
        <taxon>Bacteria</taxon>
        <taxon>Pseudomonadati</taxon>
        <taxon>Bacteroidota</taxon>
        <taxon>Bacteroidia</taxon>
        <taxon>Bacteroidales</taxon>
        <taxon>Porphyromonadaceae</taxon>
        <taxon>Porphyromonas</taxon>
    </lineage>
</organism>
<dbReference type="AlphaFoldDB" id="L1NF12"/>
<dbReference type="Proteomes" id="UP000010408">
    <property type="component" value="Unassembled WGS sequence"/>
</dbReference>
<evidence type="ECO:0000313" key="2">
    <source>
        <dbReference type="Proteomes" id="UP000010408"/>
    </source>
</evidence>
<evidence type="ECO:0000313" key="1">
    <source>
        <dbReference type="EMBL" id="EKY01787.1"/>
    </source>
</evidence>
<dbReference type="EMBL" id="AMEQ01000024">
    <property type="protein sequence ID" value="EKY01787.1"/>
    <property type="molecule type" value="Genomic_DNA"/>
</dbReference>
<comment type="caution">
    <text evidence="1">The sequence shown here is derived from an EMBL/GenBank/DDBJ whole genome shotgun (WGS) entry which is preliminary data.</text>
</comment>
<reference evidence="1 2" key="1">
    <citation type="submission" date="2012-05" db="EMBL/GenBank/DDBJ databases">
        <authorList>
            <person name="Weinstock G."/>
            <person name="Sodergren E."/>
            <person name="Lobos E.A."/>
            <person name="Fulton L."/>
            <person name="Fulton R."/>
            <person name="Courtney L."/>
            <person name="Fronick C."/>
            <person name="O'Laughlin M."/>
            <person name="Godfrey J."/>
            <person name="Wilson R.M."/>
            <person name="Miner T."/>
            <person name="Farmer C."/>
            <person name="Delehaunty K."/>
            <person name="Cordes M."/>
            <person name="Minx P."/>
            <person name="Tomlinson C."/>
            <person name="Chen J."/>
            <person name="Wollam A."/>
            <person name="Pepin K.H."/>
            <person name="Bhonagiri V."/>
            <person name="Zhang X."/>
            <person name="Suruliraj S."/>
            <person name="Warren W."/>
            <person name="Mitreva M."/>
            <person name="Mardis E.R."/>
            <person name="Wilson R.K."/>
        </authorList>
    </citation>
    <scope>NUCLEOTIDE SEQUENCE [LARGE SCALE GENOMIC DNA]</scope>
    <source>
        <strain evidence="1 2">F0037</strain>
    </source>
</reference>
<accession>L1NF12</accession>
<protein>
    <submittedName>
        <fullName evidence="1">Uncharacterized protein</fullName>
    </submittedName>
</protein>
<dbReference type="HOGENOM" id="CLU_3138996_0_0_10"/>
<sequence length="49" mass="5808">MFTLRGVWYYLQSRSVCERDLPEAKSAIEGVIRCRRGIYLLRTTLLFLI</sequence>
<proteinExistence type="predicted"/>